<dbReference type="KEGG" id="pco:PHACADRAFT_214146"/>
<dbReference type="InterPro" id="IPR040194">
    <property type="entry name" value="Cwf19-like"/>
</dbReference>
<dbReference type="GO" id="GO:0000398">
    <property type="term" value="P:mRNA splicing, via spliceosome"/>
    <property type="evidence" value="ECO:0007669"/>
    <property type="project" value="TreeGrafter"/>
</dbReference>
<dbReference type="InParanoid" id="K5WHA3"/>
<dbReference type="AlphaFoldDB" id="K5WHA3"/>
<evidence type="ECO:0000313" key="4">
    <source>
        <dbReference type="Proteomes" id="UP000008370"/>
    </source>
</evidence>
<feature type="compositionally biased region" description="Low complexity" evidence="2">
    <location>
        <begin position="301"/>
        <end position="310"/>
    </location>
</feature>
<comment type="similarity">
    <text evidence="1">Belongs to the CWF19 family.</text>
</comment>
<sequence length="534" mass="59413">MGRDEGKHSSKRRSHDITADQEHHRKKRHREHGEDGARRKEKKGRKEKKASGSTKIVDDDVDDNDMWVEKNIDLEGEIPLATEIPTSESLKLKSRAAELPGDPPPSKPVASETKLERDAWMLEPANVLLTVPDIEKRTNDATIYSVENLPEGYEESPTTNPPAGTVDFFANLGTEHRPKKQPKAGPTEPKVSHRELNVQLKEGKSLDEYSAPQAKTVTPGGPGSQWRMMKLRRVYETAEEEGKSVEEVALDRFGSLENFEAAKEERQILDEREGRRANRAVQGQSKGKEPQGERFMFTNVGMSGSSSRSGSFKRPGLDGSTSSTPSPAPDASRKKFDSLRLPSQGGVGSKLAQVHTPVPSVMTPTGVMAQRTKKRAMSPSSLNKLQAKVLRAKLMSDPNAEVLEKEYEEELKRTNDPSADEVGLLPTLDVHGNLYDVEQRDPKTGEIIRINADDDDITLGEMLRQERFKSGAADQKNLDEEFARAIATDSGFVANLDYMDDNAEKLGRKKMRSDAMKRQFAINDYKKTQQVLAT</sequence>
<feature type="region of interest" description="Disordered" evidence="2">
    <location>
        <begin position="1"/>
        <end position="115"/>
    </location>
</feature>
<protein>
    <submittedName>
        <fullName evidence="3">Uncharacterized protein</fullName>
    </submittedName>
</protein>
<dbReference type="GO" id="GO:0071014">
    <property type="term" value="C:post-mRNA release spliceosomal complex"/>
    <property type="evidence" value="ECO:0007669"/>
    <property type="project" value="TreeGrafter"/>
</dbReference>
<organism evidence="3 4">
    <name type="scientific">Phanerochaete carnosa (strain HHB-10118-sp)</name>
    <name type="common">White-rot fungus</name>
    <name type="synonym">Peniophora carnosa</name>
    <dbReference type="NCBI Taxonomy" id="650164"/>
    <lineage>
        <taxon>Eukaryota</taxon>
        <taxon>Fungi</taxon>
        <taxon>Dikarya</taxon>
        <taxon>Basidiomycota</taxon>
        <taxon>Agaricomycotina</taxon>
        <taxon>Agaricomycetes</taxon>
        <taxon>Polyporales</taxon>
        <taxon>Phanerochaetaceae</taxon>
        <taxon>Phanerochaete</taxon>
    </lineage>
</organism>
<dbReference type="GeneID" id="18913470"/>
<dbReference type="STRING" id="650164.K5WHA3"/>
<feature type="compositionally biased region" description="Basic and acidic residues" evidence="2">
    <location>
        <begin position="262"/>
        <end position="276"/>
    </location>
</feature>
<dbReference type="RefSeq" id="XP_007401667.1">
    <property type="nucleotide sequence ID" value="XM_007401605.1"/>
</dbReference>
<feature type="region of interest" description="Disordered" evidence="2">
    <location>
        <begin position="202"/>
        <end position="225"/>
    </location>
</feature>
<proteinExistence type="inferred from homology"/>
<keyword evidence="4" id="KW-1185">Reference proteome</keyword>
<dbReference type="PANTHER" id="PTHR12072">
    <property type="entry name" value="CWF19, CELL CYCLE CONTROL PROTEIN"/>
    <property type="match status" value="1"/>
</dbReference>
<feature type="region of interest" description="Disordered" evidence="2">
    <location>
        <begin position="262"/>
        <end position="382"/>
    </location>
</feature>
<reference evidence="3 4" key="1">
    <citation type="journal article" date="2012" name="BMC Genomics">
        <title>Comparative genomics of the white-rot fungi, Phanerochaete carnosa and P. chrysosporium, to elucidate the genetic basis of the distinct wood types they colonize.</title>
        <authorList>
            <person name="Suzuki H."/>
            <person name="MacDonald J."/>
            <person name="Syed K."/>
            <person name="Salamov A."/>
            <person name="Hori C."/>
            <person name="Aerts A."/>
            <person name="Henrissat B."/>
            <person name="Wiebenga A."/>
            <person name="vanKuyk P.A."/>
            <person name="Barry K."/>
            <person name="Lindquist E."/>
            <person name="LaButti K."/>
            <person name="Lapidus A."/>
            <person name="Lucas S."/>
            <person name="Coutinho P."/>
            <person name="Gong Y."/>
            <person name="Samejima M."/>
            <person name="Mahadevan R."/>
            <person name="Abou-Zaid M."/>
            <person name="de Vries R.P."/>
            <person name="Igarashi K."/>
            <person name="Yadav J.S."/>
            <person name="Grigoriev I.V."/>
            <person name="Master E.R."/>
        </authorList>
    </citation>
    <scope>NUCLEOTIDE SEQUENCE [LARGE SCALE GENOMIC DNA]</scope>
    <source>
        <strain evidence="3 4">HHB-10118-sp</strain>
    </source>
</reference>
<gene>
    <name evidence="3" type="ORF">PHACADRAFT_214146</name>
</gene>
<dbReference type="HOGENOM" id="CLU_015540_2_0_1"/>
<dbReference type="OrthoDB" id="2113965at2759"/>
<evidence type="ECO:0000256" key="1">
    <source>
        <dbReference type="ARBA" id="ARBA00006795"/>
    </source>
</evidence>
<evidence type="ECO:0000313" key="3">
    <source>
        <dbReference type="EMBL" id="EKM49602.1"/>
    </source>
</evidence>
<feature type="region of interest" description="Disordered" evidence="2">
    <location>
        <begin position="148"/>
        <end position="169"/>
    </location>
</feature>
<feature type="compositionally biased region" description="Basic residues" evidence="2">
    <location>
        <begin position="39"/>
        <end position="48"/>
    </location>
</feature>
<accession>K5WHA3</accession>
<dbReference type="PANTHER" id="PTHR12072:SF5">
    <property type="entry name" value="CWF19-LIKE PROTEIN 2"/>
    <property type="match status" value="1"/>
</dbReference>
<evidence type="ECO:0000256" key="2">
    <source>
        <dbReference type="SAM" id="MobiDB-lite"/>
    </source>
</evidence>
<dbReference type="EMBL" id="JH930480">
    <property type="protein sequence ID" value="EKM49602.1"/>
    <property type="molecule type" value="Genomic_DNA"/>
</dbReference>
<name>K5WHA3_PHACS</name>
<feature type="non-terminal residue" evidence="3">
    <location>
        <position position="1"/>
    </location>
</feature>
<dbReference type="Proteomes" id="UP000008370">
    <property type="component" value="Unassembled WGS sequence"/>
</dbReference>